<feature type="non-terminal residue" evidence="1">
    <location>
        <position position="953"/>
    </location>
</feature>
<reference evidence="1 2" key="1">
    <citation type="submission" date="2019-03" db="EMBL/GenBank/DDBJ databases">
        <title>Single cell metagenomics reveals metabolic interactions within the superorganism composed of flagellate Streblomastix strix and complex community of Bacteroidetes bacteria on its surface.</title>
        <authorList>
            <person name="Treitli S.C."/>
            <person name="Kolisko M."/>
            <person name="Husnik F."/>
            <person name="Keeling P."/>
            <person name="Hampl V."/>
        </authorList>
    </citation>
    <scope>NUCLEOTIDE SEQUENCE [LARGE SCALE GENOMIC DNA]</scope>
    <source>
        <strain evidence="1">ST1C</strain>
    </source>
</reference>
<feature type="non-terminal residue" evidence="1">
    <location>
        <position position="1"/>
    </location>
</feature>
<protein>
    <submittedName>
        <fullName evidence="1">Uncharacterized protein</fullName>
    </submittedName>
</protein>
<comment type="caution">
    <text evidence="1">The sequence shown here is derived from an EMBL/GenBank/DDBJ whole genome shotgun (WGS) entry which is preliminary data.</text>
</comment>
<evidence type="ECO:0000313" key="1">
    <source>
        <dbReference type="EMBL" id="KAA6371046.1"/>
    </source>
</evidence>
<sequence length="953" mass="104026">GTFENPTPYGCKLVNCKASNQDFACICNEQIHPDGCTPLCTEPSDSSVTQDSCICTTENHPTNCMCPVPIEQLVGIPKEQCKCRSTGDPRADGTICPFYCTGPDQPNADCVCDPFKYEYYYNYCYSSKVCTADNTPIGCTPLCTTDSEEQVEEDSCYCSESKSPRGCRCPINPLLLAGIPTDRCPCDTDDARAGTTCPGYCTIDNYYTNDCVCKSDDQTYDLELCRKAKNCVGWKQGNLLPINCSLRDCSSSDQEYPCLCTDTVDSNCDYPCDSINTGYFPDMDNCFCGDADDVCNAGRQECDNPNTANPLGCFCAASNQPTGCVCQKDPSLLSNILVSQCPCIEDDIRTTNEGGNNCTACTRDLHPQSCSCMSDNIEFPLEECRATKYCTDYNYLLEISLPIGCKWQCNSEYGNFPDYDNCLCNPEDILCLQGRPPCTSFTHNGYPEPYGCYMSDCTSSQQTEPCYCQPGAEPLHCTCTDVFYPSHCSCDESNNQKFSFEICRPRIPCRLQYTNPPEPFECTQLCKTETSQTVYELSCMCNGQDYSPVGCMCPPSDMLEGVPASVCPCLPSRDPRAGQGECTAYCQYENYPEDCICDIDPDPIDGFPLDKCLASKPCSGGNFTDPTPTGCTPVACESSTQGFACICTSLNSPLGCTPSCTVGTDQPVPQDSCICKAADYSPTGCRCPVDSSLLAGIPTDRCPCRTIDDPRESSLCQTYCTGPDLPSADCVCNPNSNYDFEQCLSSKLCAGGDMIHPSPYGCTISDCVSPTQSFACKCTLDNHPENCQCSQEYFDQSCICDPSPSAEISLEECRKSKICEGHYLPRGCSVTCQYNETVFMVEQDQCLCNIFTGYSTPQGCKCPRDASQMRDEGYSRNMPVSMCPCIPGDSRQGFVCPVTRECKIDDDLQTPCLCTKDFSGAGCTCSSETHPQDCVCDSIDGAEFDLDQCNASK</sequence>
<evidence type="ECO:0000313" key="2">
    <source>
        <dbReference type="Proteomes" id="UP000324800"/>
    </source>
</evidence>
<accession>A0A5J4UK35</accession>
<gene>
    <name evidence="1" type="ORF">EZS28_033427</name>
</gene>
<dbReference type="AlphaFoldDB" id="A0A5J4UK35"/>
<name>A0A5J4UK35_9EUKA</name>
<dbReference type="Proteomes" id="UP000324800">
    <property type="component" value="Unassembled WGS sequence"/>
</dbReference>
<proteinExistence type="predicted"/>
<organism evidence="1 2">
    <name type="scientific">Streblomastix strix</name>
    <dbReference type="NCBI Taxonomy" id="222440"/>
    <lineage>
        <taxon>Eukaryota</taxon>
        <taxon>Metamonada</taxon>
        <taxon>Preaxostyla</taxon>
        <taxon>Oxymonadida</taxon>
        <taxon>Streblomastigidae</taxon>
        <taxon>Streblomastix</taxon>
    </lineage>
</organism>
<dbReference type="EMBL" id="SNRW01014820">
    <property type="protein sequence ID" value="KAA6371046.1"/>
    <property type="molecule type" value="Genomic_DNA"/>
</dbReference>